<keyword evidence="2" id="KW-0004">4Fe-4S</keyword>
<dbReference type="PANTHER" id="PTHR43076">
    <property type="entry name" value="FO SYNTHASE (COFH)"/>
    <property type="match status" value="1"/>
</dbReference>
<keyword evidence="2" id="KW-0411">Iron-sulfur</keyword>
<organism evidence="4 5">
    <name type="scientific">Desulfosporosinus fructosivorans</name>
    <dbReference type="NCBI Taxonomy" id="2018669"/>
    <lineage>
        <taxon>Bacteria</taxon>
        <taxon>Bacillati</taxon>
        <taxon>Bacillota</taxon>
        <taxon>Clostridia</taxon>
        <taxon>Eubacteriales</taxon>
        <taxon>Desulfitobacteriaceae</taxon>
        <taxon>Desulfosporosinus</taxon>
    </lineage>
</organism>
<dbReference type="Gene3D" id="3.20.20.70">
    <property type="entry name" value="Aldolase class I"/>
    <property type="match status" value="1"/>
</dbReference>
<name>A0A4Z0R670_9FIRM</name>
<dbReference type="GO" id="GO:0044689">
    <property type="term" value="F:7,8-didemethyl-8-hydroxy-5-deazariboflavin synthase activity"/>
    <property type="evidence" value="ECO:0007669"/>
    <property type="project" value="TreeGrafter"/>
</dbReference>
<gene>
    <name evidence="4" type="ORF">E4K67_12700</name>
</gene>
<dbReference type="SUPFAM" id="SSF102114">
    <property type="entry name" value="Radical SAM enzymes"/>
    <property type="match status" value="1"/>
</dbReference>
<dbReference type="Proteomes" id="UP000298460">
    <property type="component" value="Unassembled WGS sequence"/>
</dbReference>
<dbReference type="GO" id="GO:0051539">
    <property type="term" value="F:4 iron, 4 sulfur cluster binding"/>
    <property type="evidence" value="ECO:0007669"/>
    <property type="project" value="UniProtKB-KW"/>
</dbReference>
<keyword evidence="5" id="KW-1185">Reference proteome</keyword>
<keyword evidence="2" id="KW-0479">Metal-binding</keyword>
<evidence type="ECO:0000313" key="5">
    <source>
        <dbReference type="Proteomes" id="UP000298460"/>
    </source>
</evidence>
<dbReference type="InterPro" id="IPR045567">
    <property type="entry name" value="CofH/MnqC-like_C"/>
</dbReference>
<evidence type="ECO:0000256" key="2">
    <source>
        <dbReference type="ARBA" id="ARBA00022485"/>
    </source>
</evidence>
<dbReference type="AlphaFoldDB" id="A0A4Z0R670"/>
<comment type="cofactor">
    <cofactor evidence="1">
        <name>[4Fe-4S] cluster</name>
        <dbReference type="ChEBI" id="CHEBI:49883"/>
    </cofactor>
</comment>
<feature type="domain" description="CofH/MqnC-like C-terminal" evidence="3">
    <location>
        <begin position="101"/>
        <end position="204"/>
    </location>
</feature>
<evidence type="ECO:0000259" key="3">
    <source>
        <dbReference type="Pfam" id="PF19288"/>
    </source>
</evidence>
<dbReference type="PANTHER" id="PTHR43076:SF7">
    <property type="entry name" value="AMINODEOXYFUTALOSINE SYNTHASE"/>
    <property type="match status" value="1"/>
</dbReference>
<evidence type="ECO:0000313" key="4">
    <source>
        <dbReference type="EMBL" id="TGE37593.1"/>
    </source>
</evidence>
<evidence type="ECO:0000256" key="1">
    <source>
        <dbReference type="ARBA" id="ARBA00001966"/>
    </source>
</evidence>
<dbReference type="EMBL" id="SPQQ01000004">
    <property type="protein sequence ID" value="TGE37593.1"/>
    <property type="molecule type" value="Genomic_DNA"/>
</dbReference>
<dbReference type="OrthoDB" id="9802027at2"/>
<protein>
    <submittedName>
        <fullName evidence="4">FO synthase</fullName>
    </submittedName>
</protein>
<dbReference type="InterPro" id="IPR013785">
    <property type="entry name" value="Aldolase_TIM"/>
</dbReference>
<reference evidence="4 5" key="1">
    <citation type="submission" date="2019-03" db="EMBL/GenBank/DDBJ databases">
        <title>Draft Genome Sequence of Desulfosporosinus fructosivorans Strain 63.6F, Isolated from Marine Sediment in the Baltic Sea.</title>
        <authorList>
            <person name="Hausmann B."/>
            <person name="Vandieken V."/>
            <person name="Pjevac P."/>
            <person name="Schreck K."/>
            <person name="Herbold C.W."/>
            <person name="Loy A."/>
        </authorList>
    </citation>
    <scope>NUCLEOTIDE SEQUENCE [LARGE SCALE GENOMIC DNA]</scope>
    <source>
        <strain evidence="4 5">63.6F</strain>
    </source>
</reference>
<sequence>MPSLFASSELFDLIEKVEMGERLNYDAGVRMMNSQDILALGYMANFVREQKNGNQTFFIVDKRLDTEVQDATMFYGNLESTEERIDQMLQLRAVQDQTGEYLSFRPQSYYPEDRLIEGTMGVETTTGIEDLKTVAISRILLDNFDHIKVSWVMLGPKLTQVSLAFGVDELEGNIVEERISHLEGVDTSPVLTVRAIIHMIEKAGRVAVERDGVGGSTCKQRP</sequence>
<keyword evidence="2" id="KW-0408">Iron</keyword>
<dbReference type="RefSeq" id="WP_135547260.1">
    <property type="nucleotide sequence ID" value="NZ_SPQQ01000004.1"/>
</dbReference>
<accession>A0A4Z0R670</accession>
<proteinExistence type="predicted"/>
<dbReference type="InterPro" id="IPR034405">
    <property type="entry name" value="F420"/>
</dbReference>
<comment type="caution">
    <text evidence="4">The sequence shown here is derived from an EMBL/GenBank/DDBJ whole genome shotgun (WGS) entry which is preliminary data.</text>
</comment>
<dbReference type="Pfam" id="PF19288">
    <property type="entry name" value="CofH_C"/>
    <property type="match status" value="1"/>
</dbReference>
<dbReference type="InterPro" id="IPR058240">
    <property type="entry name" value="rSAM_sf"/>
</dbReference>